<evidence type="ECO:0000313" key="3">
    <source>
        <dbReference type="Proteomes" id="UP001629230"/>
    </source>
</evidence>
<dbReference type="EMBL" id="JAQQEZ010000017">
    <property type="protein sequence ID" value="MFM0004067.1"/>
    <property type="molecule type" value="Genomic_DNA"/>
</dbReference>
<dbReference type="InterPro" id="IPR011008">
    <property type="entry name" value="Dimeric_a/b-barrel"/>
</dbReference>
<dbReference type="RefSeq" id="WP_408179018.1">
    <property type="nucleotide sequence ID" value="NZ_JAQQEZ010000017.1"/>
</dbReference>
<sequence length="101" mass="11645">MSEVSAIAISVAKPGFEEKLADALDALLAPTHREKGMLEYEMYRDMREPRCFVFIERWENEEAFNAHCNAPHINAYLEKTDGWVESNKIHVLRKGKEHRAG</sequence>
<dbReference type="Proteomes" id="UP001629230">
    <property type="component" value="Unassembled WGS sequence"/>
</dbReference>
<gene>
    <name evidence="2" type="ORF">PQR57_23975</name>
</gene>
<dbReference type="InterPro" id="IPR007138">
    <property type="entry name" value="ABM_dom"/>
</dbReference>
<feature type="domain" description="ABM" evidence="1">
    <location>
        <begin position="4"/>
        <end position="92"/>
    </location>
</feature>
<dbReference type="InterPro" id="IPR050744">
    <property type="entry name" value="AI-2_Isomerase_LsrG"/>
</dbReference>
<dbReference type="PANTHER" id="PTHR33336">
    <property type="entry name" value="QUINOL MONOOXYGENASE YGIN-RELATED"/>
    <property type="match status" value="1"/>
</dbReference>
<keyword evidence="2" id="KW-0503">Monooxygenase</keyword>
<protein>
    <submittedName>
        <fullName evidence="2">Antibiotic biosynthesis monooxygenase</fullName>
    </submittedName>
</protein>
<dbReference type="PROSITE" id="PS51725">
    <property type="entry name" value="ABM"/>
    <property type="match status" value="1"/>
</dbReference>
<dbReference type="SUPFAM" id="SSF54909">
    <property type="entry name" value="Dimeric alpha+beta barrel"/>
    <property type="match status" value="1"/>
</dbReference>
<dbReference type="GO" id="GO:0004497">
    <property type="term" value="F:monooxygenase activity"/>
    <property type="evidence" value="ECO:0007669"/>
    <property type="project" value="UniProtKB-KW"/>
</dbReference>
<proteinExistence type="predicted"/>
<evidence type="ECO:0000259" key="1">
    <source>
        <dbReference type="PROSITE" id="PS51725"/>
    </source>
</evidence>
<name>A0ABW9AXN1_9BURK</name>
<evidence type="ECO:0000313" key="2">
    <source>
        <dbReference type="EMBL" id="MFM0004067.1"/>
    </source>
</evidence>
<organism evidence="2 3">
    <name type="scientific">Paraburkholderia dipogonis</name>
    <dbReference type="NCBI Taxonomy" id="1211383"/>
    <lineage>
        <taxon>Bacteria</taxon>
        <taxon>Pseudomonadati</taxon>
        <taxon>Pseudomonadota</taxon>
        <taxon>Betaproteobacteria</taxon>
        <taxon>Burkholderiales</taxon>
        <taxon>Burkholderiaceae</taxon>
        <taxon>Paraburkholderia</taxon>
    </lineage>
</organism>
<comment type="caution">
    <text evidence="2">The sequence shown here is derived from an EMBL/GenBank/DDBJ whole genome shotgun (WGS) entry which is preliminary data.</text>
</comment>
<dbReference type="Gene3D" id="3.30.70.100">
    <property type="match status" value="1"/>
</dbReference>
<keyword evidence="2" id="KW-0560">Oxidoreductase</keyword>
<dbReference type="Pfam" id="PF03992">
    <property type="entry name" value="ABM"/>
    <property type="match status" value="1"/>
</dbReference>
<accession>A0ABW9AXN1</accession>
<keyword evidence="3" id="KW-1185">Reference proteome</keyword>
<reference evidence="2 3" key="1">
    <citation type="journal article" date="2024" name="Chem. Sci.">
        <title>Discovery of megapolipeptins by genome mining of a Burkholderiales bacteria collection.</title>
        <authorList>
            <person name="Paulo B.S."/>
            <person name="Recchia M.J.J."/>
            <person name="Lee S."/>
            <person name="Fergusson C.H."/>
            <person name="Romanowski S.B."/>
            <person name="Hernandez A."/>
            <person name="Krull N."/>
            <person name="Liu D.Y."/>
            <person name="Cavanagh H."/>
            <person name="Bos A."/>
            <person name="Gray C.A."/>
            <person name="Murphy B.T."/>
            <person name="Linington R.G."/>
            <person name="Eustaquio A.S."/>
        </authorList>
    </citation>
    <scope>NUCLEOTIDE SEQUENCE [LARGE SCALE GENOMIC DNA]</scope>
    <source>
        <strain evidence="2 3">RL17-350-BIC-A</strain>
    </source>
</reference>
<dbReference type="PANTHER" id="PTHR33336:SF3">
    <property type="entry name" value="ABM DOMAIN-CONTAINING PROTEIN"/>
    <property type="match status" value="1"/>
</dbReference>